<keyword evidence="2" id="KW-0812">Transmembrane</keyword>
<dbReference type="NCBIfam" id="TIGR01845">
    <property type="entry name" value="outer_NodT"/>
    <property type="match status" value="1"/>
</dbReference>
<dbReference type="AlphaFoldDB" id="A0A1I7ITD6"/>
<organism evidence="3 4">
    <name type="scientific">Pustulibacterium marinum</name>
    <dbReference type="NCBI Taxonomy" id="1224947"/>
    <lineage>
        <taxon>Bacteria</taxon>
        <taxon>Pseudomonadati</taxon>
        <taxon>Bacteroidota</taxon>
        <taxon>Flavobacteriia</taxon>
        <taxon>Flavobacteriales</taxon>
        <taxon>Flavobacteriaceae</taxon>
        <taxon>Pustulibacterium</taxon>
    </lineage>
</organism>
<sequence>MKHNEKKFRMKKIRISYSLAVIGCMLLLHSCGITKKYETPDAEVGTQYRDTLVTDSTTLADIPWKEMISDTILQQLIEEGLAHNLDLKVAVENINQAEATLQQARLSLLPSLSAEPSVTFTRTSQAALNFGGANVNLKTKTFKAQLASSWEIDVWGKLRSSKRSALAAFLETEAAARAVKTQLISDIAVSYYTLLAYDEDLRINKETLANRKDDQETMKLLKESAVVDGAAVVQSEASRYEIEASIPDIELSIREQENALSILLGRSPGTIERSTLEEQIPYTDLKVGFQSDLLRNRPDIQEAEFAFRSAFEDVKMAKAYFYPSLTITANGGLSSLTIEDFFNKSIFYTIVGGLTQPIFANGENKARLKTNESLQRHAFYNYRTAWLTAAEEVSNNLYMYQKAVQKHEAREKQLTALEKSVDFTESLLEYTSSTNYTDVLTTKQSLLSAQVNSISDKLQELQAVIQLYRALGGGWNDVLAEE</sequence>
<dbReference type="Proteomes" id="UP000199138">
    <property type="component" value="Unassembled WGS sequence"/>
</dbReference>
<evidence type="ECO:0000256" key="1">
    <source>
        <dbReference type="ARBA" id="ARBA00007613"/>
    </source>
</evidence>
<dbReference type="InterPro" id="IPR010131">
    <property type="entry name" value="MdtP/NodT-like"/>
</dbReference>
<comment type="subcellular location">
    <subcellularLocation>
        <location evidence="2">Cell membrane</location>
        <topology evidence="2">Lipid-anchor</topology>
    </subcellularLocation>
</comment>
<dbReference type="GO" id="GO:0015562">
    <property type="term" value="F:efflux transmembrane transporter activity"/>
    <property type="evidence" value="ECO:0007669"/>
    <property type="project" value="InterPro"/>
</dbReference>
<gene>
    <name evidence="3" type="ORF">SAMN05216480_12139</name>
</gene>
<keyword evidence="4" id="KW-1185">Reference proteome</keyword>
<evidence type="ECO:0000313" key="4">
    <source>
        <dbReference type="Proteomes" id="UP000199138"/>
    </source>
</evidence>
<dbReference type="EMBL" id="FPBK01000021">
    <property type="protein sequence ID" value="SFU76167.1"/>
    <property type="molecule type" value="Genomic_DNA"/>
</dbReference>
<dbReference type="Gene3D" id="1.20.1600.10">
    <property type="entry name" value="Outer membrane efflux proteins (OEP)"/>
    <property type="match status" value="1"/>
</dbReference>
<keyword evidence="2" id="KW-0472">Membrane</keyword>
<dbReference type="InterPro" id="IPR003423">
    <property type="entry name" value="OMP_efflux"/>
</dbReference>
<keyword evidence="2" id="KW-0564">Palmitate</keyword>
<proteinExistence type="inferred from homology"/>
<dbReference type="STRING" id="1224947.SAMN05216480_12139"/>
<protein>
    <submittedName>
        <fullName evidence="3">Efflux transporter, outer membrane factor (OMF) lipoprotein, NodT family</fullName>
    </submittedName>
</protein>
<dbReference type="GO" id="GO:0005886">
    <property type="term" value="C:plasma membrane"/>
    <property type="evidence" value="ECO:0007669"/>
    <property type="project" value="UniProtKB-SubCell"/>
</dbReference>
<accession>A0A1I7ITD6</accession>
<comment type="similarity">
    <text evidence="1 2">Belongs to the outer membrane factor (OMF) (TC 1.B.17) family.</text>
</comment>
<keyword evidence="2 3" id="KW-0449">Lipoprotein</keyword>
<keyword evidence="2" id="KW-1134">Transmembrane beta strand</keyword>
<evidence type="ECO:0000313" key="3">
    <source>
        <dbReference type="EMBL" id="SFU76167.1"/>
    </source>
</evidence>
<dbReference type="Pfam" id="PF02321">
    <property type="entry name" value="OEP"/>
    <property type="match status" value="2"/>
</dbReference>
<evidence type="ECO:0000256" key="2">
    <source>
        <dbReference type="RuleBase" id="RU362097"/>
    </source>
</evidence>
<dbReference type="PANTHER" id="PTHR30203">
    <property type="entry name" value="OUTER MEMBRANE CATION EFFLUX PROTEIN"/>
    <property type="match status" value="1"/>
</dbReference>
<dbReference type="Gene3D" id="2.20.200.10">
    <property type="entry name" value="Outer membrane efflux proteins (OEP)"/>
    <property type="match status" value="1"/>
</dbReference>
<dbReference type="SUPFAM" id="SSF56954">
    <property type="entry name" value="Outer membrane efflux proteins (OEP)"/>
    <property type="match status" value="1"/>
</dbReference>
<reference evidence="3 4" key="1">
    <citation type="submission" date="2016-10" db="EMBL/GenBank/DDBJ databases">
        <authorList>
            <person name="de Groot N.N."/>
        </authorList>
    </citation>
    <scope>NUCLEOTIDE SEQUENCE [LARGE SCALE GENOMIC DNA]</scope>
    <source>
        <strain evidence="3 4">CGMCC 1.12333</strain>
    </source>
</reference>
<dbReference type="PANTHER" id="PTHR30203:SF33">
    <property type="entry name" value="BLR4455 PROTEIN"/>
    <property type="match status" value="1"/>
</dbReference>
<name>A0A1I7ITD6_9FLAO</name>